<evidence type="ECO:0000313" key="1">
    <source>
        <dbReference type="EMBL" id="ALP47333.1"/>
    </source>
</evidence>
<dbReference type="PROSITE" id="PS51257">
    <property type="entry name" value="PROKAR_LIPOPROTEIN"/>
    <property type="match status" value="1"/>
</dbReference>
<organism evidence="1 2">
    <name type="scientific">Vibrio phage phi-Grn1</name>
    <dbReference type="NCBI Taxonomy" id="1747713"/>
    <lineage>
        <taxon>Viruses</taxon>
        <taxon>Duplodnaviria</taxon>
        <taxon>Heunggongvirae</taxon>
        <taxon>Uroviricota</taxon>
        <taxon>Caudoviricetes</taxon>
        <taxon>Pantevenvirales</taxon>
        <taxon>Straboviridae</taxon>
        <taxon>Schizotequatrovirus</taxon>
        <taxon>Schizotequatrovirus valkk3</taxon>
    </lineage>
</organism>
<accession>A0A126HHG4</accession>
<dbReference type="EMBL" id="KT919972">
    <property type="protein sequence ID" value="ALP47333.1"/>
    <property type="molecule type" value="Genomic_DNA"/>
</dbReference>
<dbReference type="Proteomes" id="UP000230575">
    <property type="component" value="Segment"/>
</dbReference>
<name>A0A126HHG4_9CAUD</name>
<gene>
    <name evidence="1" type="ORF">phiGrn1_0348</name>
</gene>
<protein>
    <submittedName>
        <fullName evidence="1">Uncharacterized protein</fullName>
    </submittedName>
</protein>
<reference evidence="1 2" key="1">
    <citation type="journal article" date="2016" name="Front. Microbiol.">
        <title>Comparative Functional Genomic Analysis of Two Vibrio Phages Reveals Complex Metabolic Interactions with the Host Cell.</title>
        <authorList>
            <person name="Skliros D."/>
            <person name="Kalatzis P.G."/>
            <person name="Katharios P."/>
            <person name="Flemetakis E."/>
        </authorList>
    </citation>
    <scope>NUCLEOTIDE SEQUENCE [LARGE SCALE GENOMIC DNA]</scope>
</reference>
<proteinExistence type="predicted"/>
<sequence length="41" mass="4403">MSKISHELIPIAIPGSNPMIVATACSYIDDAMNALKVIMNE</sequence>
<evidence type="ECO:0000313" key="2">
    <source>
        <dbReference type="Proteomes" id="UP000230575"/>
    </source>
</evidence>